<evidence type="ECO:0000313" key="2">
    <source>
        <dbReference type="EMBL" id="KAL2267522.1"/>
    </source>
</evidence>
<gene>
    <name evidence="2" type="ORF">VTJ83DRAFT_4799</name>
</gene>
<organism evidence="2 3">
    <name type="scientific">Remersonia thermophila</name>
    <dbReference type="NCBI Taxonomy" id="72144"/>
    <lineage>
        <taxon>Eukaryota</taxon>
        <taxon>Fungi</taxon>
        <taxon>Dikarya</taxon>
        <taxon>Ascomycota</taxon>
        <taxon>Pezizomycotina</taxon>
        <taxon>Sordariomycetes</taxon>
        <taxon>Sordariomycetidae</taxon>
        <taxon>Sordariales</taxon>
        <taxon>Sordariales incertae sedis</taxon>
        <taxon>Remersonia</taxon>
    </lineage>
</organism>
<dbReference type="Proteomes" id="UP001600064">
    <property type="component" value="Unassembled WGS sequence"/>
</dbReference>
<evidence type="ECO:0000256" key="1">
    <source>
        <dbReference type="SAM" id="MobiDB-lite"/>
    </source>
</evidence>
<name>A0ABR4DB72_9PEZI</name>
<proteinExistence type="predicted"/>
<protein>
    <submittedName>
        <fullName evidence="2">Uncharacterized protein</fullName>
    </submittedName>
</protein>
<sequence length="176" mass="18682">MDLDQSSPRTRRQVRSMYHRRHPLCIGPALDSPAATEGRPRSEAPSPPARGLATAGRTGRPPFPRAFQSPKITVFALESGEVRGHERLAPEDLLESGEGGGGEDGDDFLGARVDEAYAFEGGDTEVRVRRAGDAKGIDPDLAAVWALEDDGREGGKGAVRDGVGWVENAADPSQAP</sequence>
<comment type="caution">
    <text evidence="2">The sequence shown here is derived from an EMBL/GenBank/DDBJ whole genome shotgun (WGS) entry which is preliminary data.</text>
</comment>
<feature type="region of interest" description="Disordered" evidence="1">
    <location>
        <begin position="88"/>
        <end position="109"/>
    </location>
</feature>
<accession>A0ABR4DB72</accession>
<dbReference type="GeneID" id="98125971"/>
<feature type="region of interest" description="Disordered" evidence="1">
    <location>
        <begin position="151"/>
        <end position="176"/>
    </location>
</feature>
<evidence type="ECO:0000313" key="3">
    <source>
        <dbReference type="Proteomes" id="UP001600064"/>
    </source>
</evidence>
<dbReference type="EMBL" id="JAZGUE010000004">
    <property type="protein sequence ID" value="KAL2267522.1"/>
    <property type="molecule type" value="Genomic_DNA"/>
</dbReference>
<feature type="compositionally biased region" description="Basic residues" evidence="1">
    <location>
        <begin position="9"/>
        <end position="23"/>
    </location>
</feature>
<feature type="region of interest" description="Disordered" evidence="1">
    <location>
        <begin position="1"/>
        <end position="68"/>
    </location>
</feature>
<reference evidence="2 3" key="1">
    <citation type="journal article" date="2024" name="Commun. Biol.">
        <title>Comparative genomic analysis of thermophilic fungi reveals convergent evolutionary adaptations and gene losses.</title>
        <authorList>
            <person name="Steindorff A.S."/>
            <person name="Aguilar-Pontes M.V."/>
            <person name="Robinson A.J."/>
            <person name="Andreopoulos B."/>
            <person name="LaButti K."/>
            <person name="Kuo A."/>
            <person name="Mondo S."/>
            <person name="Riley R."/>
            <person name="Otillar R."/>
            <person name="Haridas S."/>
            <person name="Lipzen A."/>
            <person name="Grimwood J."/>
            <person name="Schmutz J."/>
            <person name="Clum A."/>
            <person name="Reid I.D."/>
            <person name="Moisan M.C."/>
            <person name="Butler G."/>
            <person name="Nguyen T.T.M."/>
            <person name="Dewar K."/>
            <person name="Conant G."/>
            <person name="Drula E."/>
            <person name="Henrissat B."/>
            <person name="Hansel C."/>
            <person name="Singer S."/>
            <person name="Hutchinson M.I."/>
            <person name="de Vries R.P."/>
            <person name="Natvig D.O."/>
            <person name="Powell A.J."/>
            <person name="Tsang A."/>
            <person name="Grigoriev I.V."/>
        </authorList>
    </citation>
    <scope>NUCLEOTIDE SEQUENCE [LARGE SCALE GENOMIC DNA]</scope>
    <source>
        <strain evidence="2 3">ATCC 22073</strain>
    </source>
</reference>
<dbReference type="RefSeq" id="XP_070866249.1">
    <property type="nucleotide sequence ID" value="XM_071011327.1"/>
</dbReference>
<keyword evidence="3" id="KW-1185">Reference proteome</keyword>